<dbReference type="PANTHER" id="PTHR11699">
    <property type="entry name" value="ALDEHYDE DEHYDROGENASE-RELATED"/>
    <property type="match status" value="1"/>
</dbReference>
<sequence length="476" mass="52420">MFDAHNHYQMVINGELIATEKSLPVYNPATKAIIAQVPDCPKECLDTAVYSAKIAFKTWSKTSFDQRKAVLTKLADALEENAEDFMALLTREQGKPRSGTEWEVFGSVAWLRAIAEQKLEDEVVDENDERSVITRYTPLGVVGAIVPWNFPILLSVWKIAPALMAGCTVVVKPSPYTPLCNLKFAEMAKDIVPPGVLNCVSGGNEQGQWLTEHQDIAKIAFTGSTATGRKVMSACSETVKRVTLELGGNDPAIVLPDVDPKEVAPKLFWAAFQNNAQFCNATKRLYIHDAVYDQVRDALVDYINNEVIVGDGAKADTTLGPIQNSMQFEKVKMYFQDCIDQGQKFAVGGDIDDNADGWFVPVTLVDNPSDDSRIVTEEPFGPILPLLRWSNEEDVIARANDTIYGLGASIWGNDAAATQRIAEQIEAGTVWINEVHQYSPAQAFGGHKQSGLGCENSLHGLMEYTNWQTITRNKQA</sequence>
<dbReference type="OrthoDB" id="9812625at2"/>
<evidence type="ECO:0000313" key="7">
    <source>
        <dbReference type="Proteomes" id="UP000252086"/>
    </source>
</evidence>
<proteinExistence type="inferred from homology"/>
<dbReference type="AlphaFoldDB" id="A0A366D1U8"/>
<dbReference type="EMBL" id="QNRF01000003">
    <property type="protein sequence ID" value="RBO84050.1"/>
    <property type="molecule type" value="Genomic_DNA"/>
</dbReference>
<name>A0A366D1U8_9GAMM</name>
<dbReference type="Gene3D" id="3.40.309.10">
    <property type="entry name" value="Aldehyde Dehydrogenase, Chain A, domain 2"/>
    <property type="match status" value="1"/>
</dbReference>
<evidence type="ECO:0000259" key="5">
    <source>
        <dbReference type="Pfam" id="PF00171"/>
    </source>
</evidence>
<dbReference type="Pfam" id="PF00171">
    <property type="entry name" value="Aldedh"/>
    <property type="match status" value="1"/>
</dbReference>
<dbReference type="RefSeq" id="WP_013796884.1">
    <property type="nucleotide sequence ID" value="NZ_QNRF01000003.1"/>
</dbReference>
<feature type="active site" evidence="3">
    <location>
        <position position="245"/>
    </location>
</feature>
<evidence type="ECO:0000256" key="1">
    <source>
        <dbReference type="ARBA" id="ARBA00009986"/>
    </source>
</evidence>
<dbReference type="FunFam" id="3.40.605.10:FF:000007">
    <property type="entry name" value="NAD/NADP-dependent betaine aldehyde dehydrogenase"/>
    <property type="match status" value="1"/>
</dbReference>
<protein>
    <submittedName>
        <fullName evidence="6">Acyl-CoA reductase-like NAD-dependent aldehyde dehydrogenase</fullName>
    </submittedName>
</protein>
<organism evidence="6 7">
    <name type="scientific">Marinomonas aquiplantarum</name>
    <dbReference type="NCBI Taxonomy" id="491951"/>
    <lineage>
        <taxon>Bacteria</taxon>
        <taxon>Pseudomonadati</taxon>
        <taxon>Pseudomonadota</taxon>
        <taxon>Gammaproteobacteria</taxon>
        <taxon>Oceanospirillales</taxon>
        <taxon>Oceanospirillaceae</taxon>
        <taxon>Marinomonas</taxon>
    </lineage>
</organism>
<keyword evidence="7" id="KW-1185">Reference proteome</keyword>
<evidence type="ECO:0000256" key="3">
    <source>
        <dbReference type="PROSITE-ProRule" id="PRU10007"/>
    </source>
</evidence>
<dbReference type="InterPro" id="IPR029510">
    <property type="entry name" value="Ald_DH_CS_GLU"/>
</dbReference>
<dbReference type="InterPro" id="IPR016163">
    <property type="entry name" value="Ald_DH_C"/>
</dbReference>
<gene>
    <name evidence="6" type="ORF">DFP76_103324</name>
</gene>
<feature type="domain" description="Aldehyde dehydrogenase" evidence="5">
    <location>
        <begin position="21"/>
        <end position="470"/>
    </location>
</feature>
<evidence type="ECO:0000313" key="6">
    <source>
        <dbReference type="EMBL" id="RBO84050.1"/>
    </source>
</evidence>
<dbReference type="PROSITE" id="PS00687">
    <property type="entry name" value="ALDEHYDE_DEHYDR_GLU"/>
    <property type="match status" value="1"/>
</dbReference>
<dbReference type="Proteomes" id="UP000252086">
    <property type="component" value="Unassembled WGS sequence"/>
</dbReference>
<dbReference type="CDD" id="cd07106">
    <property type="entry name" value="ALDH_AldA-AAD23400"/>
    <property type="match status" value="1"/>
</dbReference>
<dbReference type="Gene3D" id="3.40.605.10">
    <property type="entry name" value="Aldehyde Dehydrogenase, Chain A, domain 1"/>
    <property type="match status" value="1"/>
</dbReference>
<comment type="similarity">
    <text evidence="1 4">Belongs to the aldehyde dehydrogenase family.</text>
</comment>
<dbReference type="GO" id="GO:0016620">
    <property type="term" value="F:oxidoreductase activity, acting on the aldehyde or oxo group of donors, NAD or NADP as acceptor"/>
    <property type="evidence" value="ECO:0007669"/>
    <property type="project" value="InterPro"/>
</dbReference>
<dbReference type="InterPro" id="IPR015590">
    <property type="entry name" value="Aldehyde_DH_dom"/>
</dbReference>
<dbReference type="InterPro" id="IPR044086">
    <property type="entry name" value="LUC3-like"/>
</dbReference>
<evidence type="ECO:0000256" key="4">
    <source>
        <dbReference type="RuleBase" id="RU003345"/>
    </source>
</evidence>
<keyword evidence="2 4" id="KW-0560">Oxidoreductase</keyword>
<comment type="caution">
    <text evidence="6">The sequence shown here is derived from an EMBL/GenBank/DDBJ whole genome shotgun (WGS) entry which is preliminary data.</text>
</comment>
<dbReference type="InterPro" id="IPR016161">
    <property type="entry name" value="Ald_DH/histidinol_DH"/>
</dbReference>
<evidence type="ECO:0000256" key="2">
    <source>
        <dbReference type="ARBA" id="ARBA00023002"/>
    </source>
</evidence>
<accession>A0A366D1U8</accession>
<dbReference type="InterPro" id="IPR016162">
    <property type="entry name" value="Ald_DH_N"/>
</dbReference>
<reference evidence="6 7" key="1">
    <citation type="submission" date="2018-06" db="EMBL/GenBank/DDBJ databases">
        <title>Genomic Encyclopedia of Type Strains, Phase III (KMG-III): the genomes of soil and plant-associated and newly described type strains.</title>
        <authorList>
            <person name="Whitman W."/>
        </authorList>
    </citation>
    <scope>NUCLEOTIDE SEQUENCE [LARGE SCALE GENOMIC DNA]</scope>
    <source>
        <strain evidence="6 7">CECT 7732</strain>
    </source>
</reference>
<dbReference type="SUPFAM" id="SSF53720">
    <property type="entry name" value="ALDH-like"/>
    <property type="match status" value="1"/>
</dbReference>